<proteinExistence type="predicted"/>
<name>A0A0C9X8C4_9AGAR</name>
<evidence type="ECO:0000313" key="2">
    <source>
        <dbReference type="EMBL" id="KIK01321.1"/>
    </source>
</evidence>
<evidence type="ECO:0000256" key="1">
    <source>
        <dbReference type="SAM" id="MobiDB-lite"/>
    </source>
</evidence>
<sequence length="610" mass="67971">MSTLATVDPTSAKAPVLTEGDISPSVMMDFENAVLDFFVSKSVPADKQVTMIIPGIKDIRIRDWITVEREHIVVLPFVKFMTEMRLNYLAPDREDQVRNDILTSTLTSSCPSFWNWSQQLLKLNCLLRGTSSAFDESALHNHLEAHLDNKLKAKVRHSNARKDKVLKTWVVTVHLPDKAHARQNMNSDTLRGPLHRGNVSQSTSSANTSSSSYVRFPPLTDTTRTLLNEHDGCTKCRRFYAGHRSQSCPDGFPSGKGYKTLTVTDALSAKKGKAVAKPKSKSVAATTATIETLSSDDEISVTAAVLHDSPGEYNSDSDEDGDVSHRKVSPPFRSKHLVWECQIHSLTDDFPVKTCALIDNGAHLVLFHPDLVNRLGLKKHRLHVPEIVDVAFSNQKKKTELYNYVKLSLTSLDSSWTSRTVRAVVTLGLCAPIILGLPWLIHNLIVTDHATRTCIDKTTSYNLLNPAPVFPPAPPKPKLCGQIKITKADKKLTPEKVKDFDVAGAIRDRIKILATEEALQLRENKLWSEYSVIFELIPHVDELPDDIVAKIHIKNAEKTIKSRSYPSPRKYKEAWQILIRQHLDAGRIHPSSPCASPAFIVPKANPNVLP</sequence>
<evidence type="ECO:0000313" key="3">
    <source>
        <dbReference type="Proteomes" id="UP000054477"/>
    </source>
</evidence>
<organism evidence="2 3">
    <name type="scientific">Laccaria amethystina LaAM-08-1</name>
    <dbReference type="NCBI Taxonomy" id="1095629"/>
    <lineage>
        <taxon>Eukaryota</taxon>
        <taxon>Fungi</taxon>
        <taxon>Dikarya</taxon>
        <taxon>Basidiomycota</taxon>
        <taxon>Agaricomycotina</taxon>
        <taxon>Agaricomycetes</taxon>
        <taxon>Agaricomycetidae</taxon>
        <taxon>Agaricales</taxon>
        <taxon>Agaricineae</taxon>
        <taxon>Hydnangiaceae</taxon>
        <taxon>Laccaria</taxon>
    </lineage>
</organism>
<dbReference type="Gene3D" id="3.10.10.10">
    <property type="entry name" value="HIV Type 1 Reverse Transcriptase, subunit A, domain 1"/>
    <property type="match status" value="1"/>
</dbReference>
<dbReference type="EMBL" id="KN838608">
    <property type="protein sequence ID" value="KIK01321.1"/>
    <property type="molecule type" value="Genomic_DNA"/>
</dbReference>
<dbReference type="OrthoDB" id="2369050at2759"/>
<dbReference type="HOGENOM" id="CLU_018255_1_0_1"/>
<dbReference type="CDD" id="cd00303">
    <property type="entry name" value="retropepsin_like"/>
    <property type="match status" value="1"/>
</dbReference>
<accession>A0A0C9X8C4</accession>
<keyword evidence="3" id="KW-1185">Reference proteome</keyword>
<protein>
    <submittedName>
        <fullName evidence="2">Uncharacterized protein</fullName>
    </submittedName>
</protein>
<feature type="region of interest" description="Disordered" evidence="1">
    <location>
        <begin position="308"/>
        <end position="327"/>
    </location>
</feature>
<dbReference type="InterPro" id="IPR021109">
    <property type="entry name" value="Peptidase_aspartic_dom_sf"/>
</dbReference>
<dbReference type="Proteomes" id="UP000054477">
    <property type="component" value="Unassembled WGS sequence"/>
</dbReference>
<dbReference type="AlphaFoldDB" id="A0A0C9X8C4"/>
<reference evidence="3" key="2">
    <citation type="submission" date="2015-01" db="EMBL/GenBank/DDBJ databases">
        <title>Evolutionary Origins and Diversification of the Mycorrhizal Mutualists.</title>
        <authorList>
            <consortium name="DOE Joint Genome Institute"/>
            <consortium name="Mycorrhizal Genomics Consortium"/>
            <person name="Kohler A."/>
            <person name="Kuo A."/>
            <person name="Nagy L.G."/>
            <person name="Floudas D."/>
            <person name="Copeland A."/>
            <person name="Barry K.W."/>
            <person name="Cichocki N."/>
            <person name="Veneault-Fourrey C."/>
            <person name="LaButti K."/>
            <person name="Lindquist E.A."/>
            <person name="Lipzen A."/>
            <person name="Lundell T."/>
            <person name="Morin E."/>
            <person name="Murat C."/>
            <person name="Riley R."/>
            <person name="Ohm R."/>
            <person name="Sun H."/>
            <person name="Tunlid A."/>
            <person name="Henrissat B."/>
            <person name="Grigoriev I.V."/>
            <person name="Hibbett D.S."/>
            <person name="Martin F."/>
        </authorList>
    </citation>
    <scope>NUCLEOTIDE SEQUENCE [LARGE SCALE GENOMIC DNA]</scope>
    <source>
        <strain evidence="3">LaAM-08-1</strain>
    </source>
</reference>
<dbReference type="InterPro" id="IPR043502">
    <property type="entry name" value="DNA/RNA_pol_sf"/>
</dbReference>
<reference evidence="2 3" key="1">
    <citation type="submission" date="2014-04" db="EMBL/GenBank/DDBJ databases">
        <authorList>
            <consortium name="DOE Joint Genome Institute"/>
            <person name="Kuo A."/>
            <person name="Kohler A."/>
            <person name="Nagy L.G."/>
            <person name="Floudas D."/>
            <person name="Copeland A."/>
            <person name="Barry K.W."/>
            <person name="Cichocki N."/>
            <person name="Veneault-Fourrey C."/>
            <person name="LaButti K."/>
            <person name="Lindquist E.A."/>
            <person name="Lipzen A."/>
            <person name="Lundell T."/>
            <person name="Morin E."/>
            <person name="Murat C."/>
            <person name="Sun H."/>
            <person name="Tunlid A."/>
            <person name="Henrissat B."/>
            <person name="Grigoriev I.V."/>
            <person name="Hibbett D.S."/>
            <person name="Martin F."/>
            <person name="Nordberg H.P."/>
            <person name="Cantor M.N."/>
            <person name="Hua S.X."/>
        </authorList>
    </citation>
    <scope>NUCLEOTIDE SEQUENCE [LARGE SCALE GENOMIC DNA]</scope>
    <source>
        <strain evidence="2 3">LaAM-08-1</strain>
    </source>
</reference>
<dbReference type="STRING" id="1095629.A0A0C9X8C4"/>
<feature type="compositionally biased region" description="Low complexity" evidence="1">
    <location>
        <begin position="200"/>
        <end position="212"/>
    </location>
</feature>
<dbReference type="SUPFAM" id="SSF56672">
    <property type="entry name" value="DNA/RNA polymerases"/>
    <property type="match status" value="1"/>
</dbReference>
<dbReference type="Gene3D" id="2.40.70.10">
    <property type="entry name" value="Acid Proteases"/>
    <property type="match status" value="1"/>
</dbReference>
<feature type="region of interest" description="Disordered" evidence="1">
    <location>
        <begin position="184"/>
        <end position="215"/>
    </location>
</feature>
<dbReference type="Pfam" id="PF13650">
    <property type="entry name" value="Asp_protease_2"/>
    <property type="match status" value="1"/>
</dbReference>
<gene>
    <name evidence="2" type="ORF">K443DRAFT_6964</name>
</gene>